<evidence type="ECO:0000256" key="1">
    <source>
        <dbReference type="ARBA" id="ARBA00004141"/>
    </source>
</evidence>
<dbReference type="VEuPathDB" id="FungiDB:FOXG_04316"/>
<comment type="similarity">
    <text evidence="5">Belongs to the SAT4 family.</text>
</comment>
<proteinExistence type="inferred from homology"/>
<reference evidence="7" key="2">
    <citation type="submission" date="2025-08" db="UniProtKB">
        <authorList>
            <consortium name="EnsemblFungi"/>
        </authorList>
    </citation>
    <scope>IDENTIFICATION</scope>
    <source>
        <strain evidence="7">4287 / CBS 123668 / FGSC 9935 / NRRL 34936</strain>
    </source>
</reference>
<accession>A0A0D2XK46</accession>
<feature type="domain" description="Rhodopsin" evidence="6">
    <location>
        <begin position="36"/>
        <end position="276"/>
    </location>
</feature>
<evidence type="ECO:0000256" key="2">
    <source>
        <dbReference type="ARBA" id="ARBA00022692"/>
    </source>
</evidence>
<comment type="subcellular location">
    <subcellularLocation>
        <location evidence="1">Membrane</location>
        <topology evidence="1">Multi-pass membrane protein</topology>
    </subcellularLocation>
</comment>
<dbReference type="STRING" id="426428.A0A0D2XK46"/>
<sequence>MDPQVQLPSNPDENGAVDILASTVLVITLATIVVLARVYVRLFMIRNIGWDDAFMIFTIALSWAGQGVIFAQLAYGGGKHIGDVDPDVYMTGMKLNFISQPIFLIAICIVKLSVGCALLRIASTKFYKWLILSIMIFMSIYTIGCFFTVIFQCTDIRVLWDPTVPSKCWSQKTLQSLSYTNSAFNILTDLLFAIIIPTPMLWRLNVHFRTRVTLIGILGLGVFACAAAFTKLGYVTNYGKLGDWLWDSRNITIWTSVELNVGIIAGSLPCLRPLFRSFLGSTYGKNSKKTPTTGNTNYGRGTLRSATMRSGKNWHVLSSGKRGDDETSSQKAINIGQQEYELRDRIASPSGVMNKTTVQTEIEGRSSDESGGNAAYRGQFHSGITKTMITTVEVTKTDTSSTQ</sequence>
<evidence type="ECO:0000256" key="4">
    <source>
        <dbReference type="ARBA" id="ARBA00023136"/>
    </source>
</evidence>
<dbReference type="GO" id="GO:0016020">
    <property type="term" value="C:membrane"/>
    <property type="evidence" value="ECO:0007669"/>
    <property type="project" value="UniProtKB-SubCell"/>
</dbReference>
<evidence type="ECO:0000256" key="5">
    <source>
        <dbReference type="ARBA" id="ARBA00038359"/>
    </source>
</evidence>
<dbReference type="Pfam" id="PF20684">
    <property type="entry name" value="Fung_rhodopsin"/>
    <property type="match status" value="1"/>
</dbReference>
<evidence type="ECO:0000256" key="3">
    <source>
        <dbReference type="ARBA" id="ARBA00022989"/>
    </source>
</evidence>
<gene>
    <name evidence="7" type="primary">28946372</name>
</gene>
<dbReference type="Proteomes" id="UP000002489">
    <property type="component" value="Unassembled WGS sequence"/>
</dbReference>
<evidence type="ECO:0000259" key="6">
    <source>
        <dbReference type="Pfam" id="PF20684"/>
    </source>
</evidence>
<keyword evidence="4" id="KW-0472">Membrane</keyword>
<dbReference type="PANTHER" id="PTHR33048:SF167">
    <property type="entry name" value="INTEGRAL MEMBRANE PROTEIN"/>
    <property type="match status" value="1"/>
</dbReference>
<dbReference type="AlphaFoldDB" id="A0A0D2XK46"/>
<dbReference type="PANTHER" id="PTHR33048">
    <property type="entry name" value="PTH11-LIKE INTEGRAL MEMBRANE PROTEIN (AFU_ORTHOLOGUE AFUA_5G11245)"/>
    <property type="match status" value="1"/>
</dbReference>
<organism evidence="7 8">
    <name type="scientific">Fusarium oxysporum (strain Fo5176)</name>
    <name type="common">Fusarium vascular wilt</name>
    <dbReference type="NCBI Taxonomy" id="660025"/>
    <lineage>
        <taxon>Eukaryota</taxon>
        <taxon>Fungi</taxon>
        <taxon>Dikarya</taxon>
        <taxon>Ascomycota</taxon>
        <taxon>Pezizomycotina</taxon>
        <taxon>Sordariomycetes</taxon>
        <taxon>Hypocreomycetidae</taxon>
        <taxon>Hypocreales</taxon>
        <taxon>Nectriaceae</taxon>
        <taxon>Fusarium</taxon>
        <taxon>Fusarium oxysporum species complex</taxon>
    </lineage>
</organism>
<dbReference type="EnsemblFungi" id="FOXG_04316T0">
    <property type="protein sequence ID" value="FOXG_04316P0"/>
    <property type="gene ID" value="FOXG_04316"/>
</dbReference>
<keyword evidence="3" id="KW-1133">Transmembrane helix</keyword>
<reference evidence="8" key="1">
    <citation type="journal article" date="2012" name="Mol. Plant Microbe Interact.">
        <title>A highly conserved effector in Fusarium oxysporum is required for full virulence on Arabidopsis.</title>
        <authorList>
            <person name="Thatcher L.F."/>
            <person name="Gardiner D.M."/>
            <person name="Kazan K."/>
            <person name="Manners J."/>
        </authorList>
    </citation>
    <scope>NUCLEOTIDE SEQUENCE [LARGE SCALE GENOMIC DNA]</scope>
    <source>
        <strain evidence="8">Fo5176</strain>
    </source>
</reference>
<name>A0A0D2XK46_FUSOF</name>
<evidence type="ECO:0000313" key="8">
    <source>
        <dbReference type="Proteomes" id="UP000002489"/>
    </source>
</evidence>
<dbReference type="InterPro" id="IPR052337">
    <property type="entry name" value="SAT4-like"/>
</dbReference>
<evidence type="ECO:0000313" key="7">
    <source>
        <dbReference type="EnsemblFungi" id="FOXG_04316P0"/>
    </source>
</evidence>
<dbReference type="InterPro" id="IPR049326">
    <property type="entry name" value="Rhodopsin_dom_fungi"/>
</dbReference>
<protein>
    <recommendedName>
        <fullName evidence="6">Rhodopsin domain-containing protein</fullName>
    </recommendedName>
</protein>
<keyword evidence="2" id="KW-0812">Transmembrane</keyword>